<dbReference type="Gene3D" id="3.50.50.60">
    <property type="entry name" value="FAD/NAD(P)-binding domain"/>
    <property type="match status" value="1"/>
</dbReference>
<comment type="caution">
    <text evidence="2">The sequence shown here is derived from an EMBL/GenBank/DDBJ whole genome shotgun (WGS) entry which is preliminary data.</text>
</comment>
<name>A0ABU5XUM1_9MYCO</name>
<evidence type="ECO:0000313" key="2">
    <source>
        <dbReference type="EMBL" id="MEB3031682.1"/>
    </source>
</evidence>
<gene>
    <name evidence="2" type="ORF">KV113_08925</name>
</gene>
<accession>A0ABU5XUM1</accession>
<dbReference type="EMBL" id="JAYJJU010000006">
    <property type="protein sequence ID" value="MEB3031682.1"/>
    <property type="molecule type" value="Genomic_DNA"/>
</dbReference>
<keyword evidence="3" id="KW-1185">Reference proteome</keyword>
<reference evidence="2 3" key="1">
    <citation type="submission" date="2023-12" db="EMBL/GenBank/DDBJ databases">
        <title>Description of new species of Mycobacterium terrae complex isolated from sewage at the Sao Paulo Zoological Park Foundation in Brazil.</title>
        <authorList>
            <person name="Romagnoli C.L."/>
            <person name="Conceicao E.C."/>
            <person name="Machado E."/>
            <person name="Barreto L.B.P.F."/>
            <person name="Sharma A."/>
            <person name="Silva N.M."/>
            <person name="Marques L.E."/>
            <person name="Juliana M.A."/>
            <person name="Lourenco M.C.S."/>
            <person name="Digiampietri L.A."/>
            <person name="Suffys P.N."/>
            <person name="Viana-Niero C."/>
        </authorList>
    </citation>
    <scope>NUCLEOTIDE SEQUENCE [LARGE SCALE GENOMIC DNA]</scope>
    <source>
        <strain evidence="2 3">MYC340</strain>
    </source>
</reference>
<proteinExistence type="predicted"/>
<dbReference type="RefSeq" id="WP_224975509.1">
    <property type="nucleotide sequence ID" value="NZ_JAYJJU010000006.1"/>
</dbReference>
<dbReference type="Pfam" id="PF16170">
    <property type="entry name" value="DUF4873"/>
    <property type="match status" value="1"/>
</dbReference>
<dbReference type="SUPFAM" id="SSF51905">
    <property type="entry name" value="FAD/NAD(P)-binding domain"/>
    <property type="match status" value="1"/>
</dbReference>
<dbReference type="InterPro" id="IPR032371">
    <property type="entry name" value="DUF4873"/>
</dbReference>
<protein>
    <submittedName>
        <fullName evidence="2">DUF4873 domain-containing protein</fullName>
    </submittedName>
</protein>
<dbReference type="Proteomes" id="UP001298593">
    <property type="component" value="Unassembled WGS sequence"/>
</dbReference>
<organism evidence="2 3">
    <name type="scientific">[Mycobacterium] nativiensis</name>
    <dbReference type="NCBI Taxonomy" id="2855503"/>
    <lineage>
        <taxon>Bacteria</taxon>
        <taxon>Bacillati</taxon>
        <taxon>Actinomycetota</taxon>
        <taxon>Actinomycetes</taxon>
        <taxon>Mycobacteriales</taxon>
        <taxon>Mycobacteriaceae</taxon>
        <taxon>Mycolicibacter</taxon>
    </lineage>
</organism>
<sequence length="244" mass="26427">MSPVLDVIALGDPARLHGLIDGARVVDPTRGEAATRFDSDSDTWTVTAPDGEQLTARVVIDTTASADDIVAAHGIPNRFRIPGPHTRRQARYVARLIDGLQRSGASRIEARAPRVRVHPLLPTRGLSRFYLSGGGAIGLEDAETYDGPAVLTHNGEEYPTRVRLAGHFDPIDGQYHWQGMFFTELPGANVTGSKVSIRIGEHTADGRVAERTPWGTLTVIGAAGYPPYPLEDPEEVRIAMPPRL</sequence>
<evidence type="ECO:0000313" key="3">
    <source>
        <dbReference type="Proteomes" id="UP001298593"/>
    </source>
</evidence>
<dbReference type="InterPro" id="IPR036188">
    <property type="entry name" value="FAD/NAD-bd_sf"/>
</dbReference>
<evidence type="ECO:0000259" key="1">
    <source>
        <dbReference type="Pfam" id="PF16170"/>
    </source>
</evidence>
<feature type="domain" description="DUF4873" evidence="1">
    <location>
        <begin position="143"/>
        <end position="229"/>
    </location>
</feature>